<proteinExistence type="predicted"/>
<protein>
    <submittedName>
        <fullName evidence="2">Uncharacterized protein</fullName>
    </submittedName>
</protein>
<reference evidence="2 3" key="1">
    <citation type="submission" date="2020-02" db="EMBL/GenBank/DDBJ databases">
        <authorList>
            <person name="Ma Q."/>
            <person name="Huang Y."/>
            <person name="Song X."/>
            <person name="Pei D."/>
        </authorList>
    </citation>
    <scope>NUCLEOTIDE SEQUENCE [LARGE SCALE GENOMIC DNA]</scope>
    <source>
        <strain evidence="2">Sxm20200214</strain>
        <tissue evidence="2">Leaf</tissue>
    </source>
</reference>
<evidence type="ECO:0000313" key="3">
    <source>
        <dbReference type="Proteomes" id="UP000886595"/>
    </source>
</evidence>
<dbReference type="OrthoDB" id="435282at2759"/>
<dbReference type="Proteomes" id="UP000886595">
    <property type="component" value="Unassembled WGS sequence"/>
</dbReference>
<feature type="region of interest" description="Disordered" evidence="1">
    <location>
        <begin position="1"/>
        <end position="84"/>
    </location>
</feature>
<feature type="compositionally biased region" description="Polar residues" evidence="1">
    <location>
        <begin position="19"/>
        <end position="29"/>
    </location>
</feature>
<dbReference type="EMBL" id="JAAMPC010000007">
    <property type="protein sequence ID" value="KAG2301298.1"/>
    <property type="molecule type" value="Genomic_DNA"/>
</dbReference>
<feature type="region of interest" description="Disordered" evidence="1">
    <location>
        <begin position="98"/>
        <end position="147"/>
    </location>
</feature>
<comment type="caution">
    <text evidence="2">The sequence shown here is derived from an EMBL/GenBank/DDBJ whole genome shotgun (WGS) entry which is preliminary data.</text>
</comment>
<sequence>MARHKSNAPPKVTRHHQQQPRSKQQSSGAERSALYARREAAKSSTPFSEATPSAEPSLRSNHSSSALPCATNAAPSLSSARRSSDVLEIANVLNSKWKAQTISRDPQQPRDFFQEGPGSQRVSNQGRRTEVLKDRLQPESLAQPRWL</sequence>
<evidence type="ECO:0000256" key="1">
    <source>
        <dbReference type="SAM" id="MobiDB-lite"/>
    </source>
</evidence>
<evidence type="ECO:0000313" key="2">
    <source>
        <dbReference type="EMBL" id="KAG2301298.1"/>
    </source>
</evidence>
<organism evidence="2 3">
    <name type="scientific">Brassica carinata</name>
    <name type="common">Ethiopian mustard</name>
    <name type="synonym">Abyssinian cabbage</name>
    <dbReference type="NCBI Taxonomy" id="52824"/>
    <lineage>
        <taxon>Eukaryota</taxon>
        <taxon>Viridiplantae</taxon>
        <taxon>Streptophyta</taxon>
        <taxon>Embryophyta</taxon>
        <taxon>Tracheophyta</taxon>
        <taxon>Spermatophyta</taxon>
        <taxon>Magnoliopsida</taxon>
        <taxon>eudicotyledons</taxon>
        <taxon>Gunneridae</taxon>
        <taxon>Pentapetalae</taxon>
        <taxon>rosids</taxon>
        <taxon>malvids</taxon>
        <taxon>Brassicales</taxon>
        <taxon>Brassicaceae</taxon>
        <taxon>Brassiceae</taxon>
        <taxon>Brassica</taxon>
    </lineage>
</organism>
<gene>
    <name evidence="2" type="ORF">Bca52824_029949</name>
</gene>
<accession>A0A8X7S5B8</accession>
<keyword evidence="3" id="KW-1185">Reference proteome</keyword>
<feature type="compositionally biased region" description="Basic residues" evidence="1">
    <location>
        <begin position="1"/>
        <end position="18"/>
    </location>
</feature>
<dbReference type="AlphaFoldDB" id="A0A8X7S5B8"/>
<feature type="compositionally biased region" description="Basic and acidic residues" evidence="1">
    <location>
        <begin position="127"/>
        <end position="137"/>
    </location>
</feature>
<name>A0A8X7S5B8_BRACI</name>
<feature type="compositionally biased region" description="Polar residues" evidence="1">
    <location>
        <begin position="42"/>
        <end position="51"/>
    </location>
</feature>